<dbReference type="GO" id="GO:0009401">
    <property type="term" value="P:phosphoenolpyruvate-dependent sugar phosphotransferase system"/>
    <property type="evidence" value="ECO:0007669"/>
    <property type="project" value="InterPro"/>
</dbReference>
<dbReference type="SUPFAM" id="SSF141530">
    <property type="entry name" value="PTSIIA/GutA-like"/>
    <property type="match status" value="1"/>
</dbReference>
<protein>
    <submittedName>
        <fullName evidence="2">PTS cellobiose transporter subunit IIB</fullName>
    </submittedName>
</protein>
<dbReference type="InterPro" id="IPR036665">
    <property type="entry name" value="PTS_IIA_glucitol/sorbitol_sf"/>
</dbReference>
<name>A0A5E5BGN9_9BURK</name>
<evidence type="ECO:0000256" key="1">
    <source>
        <dbReference type="PROSITE-ProRule" id="PRU00420"/>
    </source>
</evidence>
<dbReference type="GO" id="GO:0008982">
    <property type="term" value="F:protein-N(PI)-phosphohistidine-sugar phosphotransferase activity"/>
    <property type="evidence" value="ECO:0007669"/>
    <property type="project" value="InterPro"/>
</dbReference>
<dbReference type="AlphaFoldDB" id="A0A5E5BGN9"/>
<gene>
    <name evidence="2" type="ORF">PSP31121_04762</name>
</gene>
<dbReference type="InterPro" id="IPR004716">
    <property type="entry name" value="PTS_IIA_glucitol/sorbitol-sp"/>
</dbReference>
<accession>A0A5E5BGN9</accession>
<dbReference type="RefSeq" id="WP_150810994.1">
    <property type="nucleotide sequence ID" value="NZ_CABPSR010000018.1"/>
</dbReference>
<feature type="modified residue" description="Phosphohistidine; by HPr" evidence="1">
    <location>
        <position position="42"/>
    </location>
</feature>
<dbReference type="EMBL" id="CABPSR010000018">
    <property type="protein sequence ID" value="VVE84437.1"/>
    <property type="molecule type" value="Genomic_DNA"/>
</dbReference>
<evidence type="ECO:0000313" key="3">
    <source>
        <dbReference type="Proteomes" id="UP000335538"/>
    </source>
</evidence>
<dbReference type="PANTHER" id="PTHR40398:SF1">
    <property type="entry name" value="PTS SYSTEM GLUCITOL_SORBITOL-SPECIFIC EIIA COMPONENT"/>
    <property type="match status" value="1"/>
</dbReference>
<dbReference type="PROSITE" id="PS51097">
    <property type="entry name" value="PTS_EIIA_TYPE_5"/>
    <property type="match status" value="1"/>
</dbReference>
<sequence>MRYYKTIISSIGVEVQSLLEGGVLILFADGAPAELAEVSILHRVEQVSACAPPVGTVLRIGENAAVVTAVGSGAWSKVSELGHVVITFNGAEADERPGVICASKIDCAALFTGMQSGTVIELVDA</sequence>
<dbReference type="GO" id="GO:0005737">
    <property type="term" value="C:cytoplasm"/>
    <property type="evidence" value="ECO:0007669"/>
    <property type="project" value="InterPro"/>
</dbReference>
<proteinExistence type="predicted"/>
<dbReference type="PANTHER" id="PTHR40398">
    <property type="entry name" value="PTS SYSTEM GLUCITOL/SORBITOL-SPECIFIC EIIA COMPONENT"/>
    <property type="match status" value="1"/>
</dbReference>
<dbReference type="Pfam" id="PF03829">
    <property type="entry name" value="PTSIIA_gutA"/>
    <property type="match status" value="1"/>
</dbReference>
<organism evidence="2 3">
    <name type="scientific">Pandoraea sputorum</name>
    <dbReference type="NCBI Taxonomy" id="93222"/>
    <lineage>
        <taxon>Bacteria</taxon>
        <taxon>Pseudomonadati</taxon>
        <taxon>Pseudomonadota</taxon>
        <taxon>Betaproteobacteria</taxon>
        <taxon>Burkholderiales</taxon>
        <taxon>Burkholderiaceae</taxon>
        <taxon>Pandoraea</taxon>
    </lineage>
</organism>
<dbReference type="Proteomes" id="UP000335538">
    <property type="component" value="Unassembled WGS sequence"/>
</dbReference>
<dbReference type="Gene3D" id="2.40.33.40">
    <property type="entry name" value="Phosphotransferase system, glucitol/sorbitol-specific IIA component"/>
    <property type="match status" value="1"/>
</dbReference>
<reference evidence="2 3" key="1">
    <citation type="submission" date="2019-08" db="EMBL/GenBank/DDBJ databases">
        <authorList>
            <person name="Peeters C."/>
        </authorList>
    </citation>
    <scope>NUCLEOTIDE SEQUENCE [LARGE SCALE GENOMIC DNA]</scope>
    <source>
        <strain evidence="2 3">LMG 31121</strain>
    </source>
</reference>
<dbReference type="GO" id="GO:0016301">
    <property type="term" value="F:kinase activity"/>
    <property type="evidence" value="ECO:0007669"/>
    <property type="project" value="TreeGrafter"/>
</dbReference>
<evidence type="ECO:0000313" key="2">
    <source>
        <dbReference type="EMBL" id="VVE84437.1"/>
    </source>
</evidence>